<dbReference type="SUPFAM" id="SSF55874">
    <property type="entry name" value="ATPase domain of HSP90 chaperone/DNA topoisomerase II/histidine kinase"/>
    <property type="match status" value="1"/>
</dbReference>
<dbReference type="GO" id="GO:0000155">
    <property type="term" value="F:phosphorelay sensor kinase activity"/>
    <property type="evidence" value="ECO:0007669"/>
    <property type="project" value="InterPro"/>
</dbReference>
<gene>
    <name evidence="11" type="ORF">A5707_15375</name>
</gene>
<keyword evidence="6" id="KW-0418">Kinase</keyword>
<dbReference type="AlphaFoldDB" id="A0A1A2ZK43"/>
<dbReference type="InterPro" id="IPR003594">
    <property type="entry name" value="HATPase_dom"/>
</dbReference>
<dbReference type="Proteomes" id="UP000093592">
    <property type="component" value="Unassembled WGS sequence"/>
</dbReference>
<dbReference type="Pfam" id="PF02518">
    <property type="entry name" value="HATPase_c"/>
    <property type="match status" value="1"/>
</dbReference>
<dbReference type="SUPFAM" id="SSF55781">
    <property type="entry name" value="GAF domain-like"/>
    <property type="match status" value="1"/>
</dbReference>
<evidence type="ECO:0000313" key="11">
    <source>
        <dbReference type="EMBL" id="OBI50063.1"/>
    </source>
</evidence>
<evidence type="ECO:0000313" key="12">
    <source>
        <dbReference type="Proteomes" id="UP000093592"/>
    </source>
</evidence>
<keyword evidence="7" id="KW-0067">ATP-binding</keyword>
<dbReference type="GO" id="GO:0046983">
    <property type="term" value="F:protein dimerization activity"/>
    <property type="evidence" value="ECO:0007669"/>
    <property type="project" value="InterPro"/>
</dbReference>
<name>A0A1A2ZK43_9MYCO</name>
<dbReference type="Pfam" id="PF08447">
    <property type="entry name" value="PAS_3"/>
    <property type="match status" value="1"/>
</dbReference>
<evidence type="ECO:0000256" key="8">
    <source>
        <dbReference type="ARBA" id="ARBA00023012"/>
    </source>
</evidence>
<evidence type="ECO:0000256" key="2">
    <source>
        <dbReference type="ARBA" id="ARBA00012438"/>
    </source>
</evidence>
<dbReference type="CDD" id="cd00130">
    <property type="entry name" value="PAS"/>
    <property type="match status" value="1"/>
</dbReference>
<dbReference type="Gene3D" id="3.30.450.40">
    <property type="match status" value="1"/>
</dbReference>
<dbReference type="GO" id="GO:0005524">
    <property type="term" value="F:ATP binding"/>
    <property type="evidence" value="ECO:0007669"/>
    <property type="project" value="UniProtKB-KW"/>
</dbReference>
<dbReference type="PANTHER" id="PTHR24421">
    <property type="entry name" value="NITRATE/NITRITE SENSOR PROTEIN NARX-RELATED"/>
    <property type="match status" value="1"/>
</dbReference>
<evidence type="ECO:0000259" key="9">
    <source>
        <dbReference type="SMART" id="SM00065"/>
    </source>
</evidence>
<dbReference type="InterPro" id="IPR013655">
    <property type="entry name" value="PAS_fold_3"/>
</dbReference>
<dbReference type="InterPro" id="IPR011712">
    <property type="entry name" value="Sig_transdc_His_kin_sub3_dim/P"/>
</dbReference>
<evidence type="ECO:0000256" key="1">
    <source>
        <dbReference type="ARBA" id="ARBA00000085"/>
    </source>
</evidence>
<dbReference type="SMART" id="SM00387">
    <property type="entry name" value="HATPase_c"/>
    <property type="match status" value="1"/>
</dbReference>
<dbReference type="EMBL" id="LZKJ01000054">
    <property type="protein sequence ID" value="OBI50063.1"/>
    <property type="molecule type" value="Genomic_DNA"/>
</dbReference>
<dbReference type="Gene3D" id="3.30.565.10">
    <property type="entry name" value="Histidine kinase-like ATPase, C-terminal domain"/>
    <property type="match status" value="1"/>
</dbReference>
<dbReference type="Gene3D" id="1.20.5.1930">
    <property type="match status" value="1"/>
</dbReference>
<protein>
    <recommendedName>
        <fullName evidence="2">histidine kinase</fullName>
        <ecNumber evidence="2">2.7.13.3</ecNumber>
    </recommendedName>
</protein>
<dbReference type="InterPro" id="IPR035965">
    <property type="entry name" value="PAS-like_dom_sf"/>
</dbReference>
<sequence>MAATDHSVDDALRDSHRELERFFDLSTDLLVIADRHRLIRVNPAFSRIFGYAPGTAVKATDFAAPEDQEDVDAAIKELFRAGVPMGFESRVVCPDGSRRWFEWSVVPQHGLICCLGRDVTERRREQEQLRHLATQQAALRRVATLVASGVSPQEVFGAVAEEMGRCLEVPYAEVLRYEDDGTAIVVVACYAEAGAHGLAIGERLPLEGQNVAGEVFRTGRAYRMESLDNAAGPLVARMRELGMHSRVGAPIIVDERVWGLALVGSSGPESLPVNSEQRIAEFAELIATAIAAATTRAELVASRARIVAAADDARRRIERDLHDGAQQRLVSLGLRLRMAEELVPADLTEVRNELSEAVAGLNEVFTDLQQLSRGIHPGILAKGGLAAALRNLARRSAVPVTLDLDIDRRLPEPAEVAAYYVVAEALTNADKHAQASEVTIAAHVDDANLYVSIGDDGVGGADAASGSGLIGLKDRVEAVSGQFKVESRPGSGTSLDVTIPVDGA</sequence>
<keyword evidence="8" id="KW-0902">Two-component regulatory system</keyword>
<organism evidence="11 12">
    <name type="scientific">Mycobacterium kyorinense</name>
    <dbReference type="NCBI Taxonomy" id="487514"/>
    <lineage>
        <taxon>Bacteria</taxon>
        <taxon>Bacillati</taxon>
        <taxon>Actinomycetota</taxon>
        <taxon>Actinomycetes</taxon>
        <taxon>Mycobacteriales</taxon>
        <taxon>Mycobacteriaceae</taxon>
        <taxon>Mycobacterium</taxon>
    </lineage>
</organism>
<proteinExistence type="predicted"/>
<keyword evidence="5" id="KW-0547">Nucleotide-binding</keyword>
<evidence type="ECO:0000259" key="10">
    <source>
        <dbReference type="SMART" id="SM00387"/>
    </source>
</evidence>
<dbReference type="NCBIfam" id="TIGR00229">
    <property type="entry name" value="sensory_box"/>
    <property type="match status" value="1"/>
</dbReference>
<dbReference type="Gene3D" id="3.30.450.20">
    <property type="entry name" value="PAS domain"/>
    <property type="match status" value="1"/>
</dbReference>
<dbReference type="RefSeq" id="WP_065013422.1">
    <property type="nucleotide sequence ID" value="NZ_LZKJ01000054.1"/>
</dbReference>
<dbReference type="Pfam" id="PF07730">
    <property type="entry name" value="HisKA_3"/>
    <property type="match status" value="1"/>
</dbReference>
<evidence type="ECO:0000256" key="3">
    <source>
        <dbReference type="ARBA" id="ARBA00022553"/>
    </source>
</evidence>
<dbReference type="Pfam" id="PF13185">
    <property type="entry name" value="GAF_2"/>
    <property type="match status" value="1"/>
</dbReference>
<evidence type="ECO:0000256" key="5">
    <source>
        <dbReference type="ARBA" id="ARBA00022741"/>
    </source>
</evidence>
<keyword evidence="4" id="KW-0808">Transferase</keyword>
<evidence type="ECO:0000256" key="6">
    <source>
        <dbReference type="ARBA" id="ARBA00022777"/>
    </source>
</evidence>
<dbReference type="InterPro" id="IPR003018">
    <property type="entry name" value="GAF"/>
</dbReference>
<dbReference type="CDD" id="cd16917">
    <property type="entry name" value="HATPase_UhpB-NarQ-NarX-like"/>
    <property type="match status" value="1"/>
</dbReference>
<dbReference type="GO" id="GO:0016020">
    <property type="term" value="C:membrane"/>
    <property type="evidence" value="ECO:0007669"/>
    <property type="project" value="InterPro"/>
</dbReference>
<reference evidence="12" key="1">
    <citation type="submission" date="2016-06" db="EMBL/GenBank/DDBJ databases">
        <authorList>
            <person name="Sutton G."/>
            <person name="Brinkac L."/>
            <person name="Sanka R."/>
            <person name="Adams M."/>
            <person name="Lau E."/>
            <person name="Sam S."/>
            <person name="Sreng N."/>
            <person name="Him V."/>
            <person name="Kerleguer A."/>
            <person name="Cheng S."/>
        </authorList>
    </citation>
    <scope>NUCLEOTIDE SEQUENCE [LARGE SCALE GENOMIC DNA]</scope>
    <source>
        <strain evidence="12">E861</strain>
    </source>
</reference>
<dbReference type="InterPro" id="IPR050482">
    <property type="entry name" value="Sensor_HK_TwoCompSys"/>
</dbReference>
<dbReference type="InterPro" id="IPR029016">
    <property type="entry name" value="GAF-like_dom_sf"/>
</dbReference>
<comment type="caution">
    <text evidence="11">The sequence shown here is derived from an EMBL/GenBank/DDBJ whole genome shotgun (WGS) entry which is preliminary data.</text>
</comment>
<feature type="domain" description="GAF" evidence="9">
    <location>
        <begin position="151"/>
        <end position="300"/>
    </location>
</feature>
<dbReference type="SMART" id="SM00065">
    <property type="entry name" value="GAF"/>
    <property type="match status" value="1"/>
</dbReference>
<dbReference type="InterPro" id="IPR000014">
    <property type="entry name" value="PAS"/>
</dbReference>
<dbReference type="PANTHER" id="PTHR24421:SF10">
    <property type="entry name" value="NITRATE_NITRITE SENSOR PROTEIN NARQ"/>
    <property type="match status" value="1"/>
</dbReference>
<keyword evidence="3" id="KW-0597">Phosphoprotein</keyword>
<evidence type="ECO:0000256" key="7">
    <source>
        <dbReference type="ARBA" id="ARBA00022840"/>
    </source>
</evidence>
<dbReference type="SUPFAM" id="SSF55785">
    <property type="entry name" value="PYP-like sensor domain (PAS domain)"/>
    <property type="match status" value="1"/>
</dbReference>
<evidence type="ECO:0000256" key="4">
    <source>
        <dbReference type="ARBA" id="ARBA00022679"/>
    </source>
</evidence>
<dbReference type="EC" id="2.7.13.3" evidence="2"/>
<comment type="catalytic activity">
    <reaction evidence="1">
        <text>ATP + protein L-histidine = ADP + protein N-phospho-L-histidine.</text>
        <dbReference type="EC" id="2.7.13.3"/>
    </reaction>
</comment>
<accession>A0A1A2ZK43</accession>
<dbReference type="InterPro" id="IPR036890">
    <property type="entry name" value="HATPase_C_sf"/>
</dbReference>
<feature type="domain" description="Histidine kinase/HSP90-like ATPase" evidence="10">
    <location>
        <begin position="413"/>
        <end position="503"/>
    </location>
</feature>